<evidence type="ECO:0000256" key="2">
    <source>
        <dbReference type="SAM" id="MobiDB-lite"/>
    </source>
</evidence>
<keyword evidence="4" id="KW-1185">Reference proteome</keyword>
<dbReference type="EMBL" id="DS547149">
    <property type="protein sequence ID" value="EDR00511.1"/>
    <property type="molecule type" value="Genomic_DNA"/>
</dbReference>
<feature type="compositionally biased region" description="Polar residues" evidence="2">
    <location>
        <begin position="958"/>
        <end position="968"/>
    </location>
</feature>
<feature type="compositionally biased region" description="Acidic residues" evidence="2">
    <location>
        <begin position="781"/>
        <end position="796"/>
    </location>
</feature>
<sequence length="1313" mass="146747">MGRSDSESSIVEVSSEETQFVPQEGDDEVLWTVLHITAERKGMYKVKWDGVDPKTGKPWPQSWVAKHDVTDDLRHAWKLKQAKKKKGEEERMKLKKRESTASKRSRASKAPSTSSTTTTLKQRGQSATTTRTPIPGDSDDDGMPPPPPPTTAKRKHSSTSTSSSAKKFKEDPDAESTRPAKKRKLDPEVNSKPANSSGSKGKEPVNGEAARTTRKLSVPTRGGKRSVSRAQAHEDSSDEEMRLPTPVARPTVKNKGKGKARPDPDTDNEVISIKSSSSAASEHIQEMLDAIPPESDVDDDVDVGDSKKEGAAGKKPHIQKRTAGSIKTMTKIEVLVYDKRGNFIHGKQKQTTEVDVVETTSTKPRPRSHTPILTPRTLQRLEEHDREVPVQEEPREQLIITSKLKTPPAAEEEPAKAKVPLFFAVTPEPDYHYEEPEHGAPSVLDQDEHEGGRLEDGDLQDDESIVGELTYPDQMQVDHPEPVHPEEEIIPAKPSTTTSKPNGIRRGHTPEDLPGRVADIILRARTNILRIRKEPTLPEIVPETETDSSNRNTESQDSQPHQEKAALPSIVVPLTATRSERLISKMMPRSPHSRGGSRVSVIDEERFGTPFETPYENDDDACNQDITVLSLVSREATPDRSVGIHNTKKPLRPLPVISPSAFAPHLPSSSLIESTADPVEEEDELMSSIEQFESPDKASSYVAQRGRELAKAAGRVRGSEDEKEKERRKRITLDEIKAKAGVARGKEEKEKEVSVVSSRVSGSGSPSPSRSHTSAKNNEHADDDPIQVDDVQETQDEEKTQPSADDSGPRKHVSVVCEEEEESTQDLLQERWVYEQQQRGVGEVDVDVDVDLHAGWGVPVDDGHDEQPSGDEQDEQDEPSREEEDFVVHEEDLLLHDQDAEGELEDNIPDFSMEQPSSSPPIPSNENEPPTFPREPSIPPLPAKSRSRSQSKSSRGSANKQRQAQETAQEPEIPATNSTRHETPPVAKAPEIETDDERPHLEMAMSLLNKKSGEIYQMEQLIVAEQEKNAAILAEMASLREQLKQANAQPSERHVTDADAIVALERKKWEEERAAMNASLQRGIELKESAEKDRDFFRAEHSKASSFVLSVRSENMELEKRVQIAEGQAKVGVAQVKAVFATHIEAAKRDAREWRMQATFMREKIDRTNDEIRRRAAEEPELRARCEDLDEELESMQEQITNMEEEIKRKNEQIMHLEVERENWKQEAAKLSDDLNEANAKLDYLGKKGLSEAEVNANGHEFVYRCEWREDGPCEAVFLKKGDILTLTDICLHLGFRVEKSFYLCIQRSIMGD</sequence>
<dbReference type="KEGG" id="lbc:LACBIDRAFT_295778"/>
<feature type="compositionally biased region" description="Basic and acidic residues" evidence="2">
    <location>
        <begin position="886"/>
        <end position="899"/>
    </location>
</feature>
<feature type="region of interest" description="Disordered" evidence="2">
    <location>
        <begin position="79"/>
        <end position="324"/>
    </location>
</feature>
<protein>
    <submittedName>
        <fullName evidence="3">Predicted protein</fullName>
    </submittedName>
</protein>
<name>B0DY74_LACBS</name>
<keyword evidence="1" id="KW-0175">Coiled coil</keyword>
<dbReference type="HOGENOM" id="CLU_281444_0_0_1"/>
<feature type="region of interest" description="Disordered" evidence="2">
    <location>
        <begin position="674"/>
        <end position="829"/>
    </location>
</feature>
<feature type="region of interest" description="Disordered" evidence="2">
    <location>
        <begin position="585"/>
        <end position="604"/>
    </location>
</feature>
<feature type="compositionally biased region" description="Low complexity" evidence="2">
    <location>
        <begin position="754"/>
        <end position="771"/>
    </location>
</feature>
<evidence type="ECO:0000313" key="3">
    <source>
        <dbReference type="EMBL" id="EDR00511.1"/>
    </source>
</evidence>
<feature type="compositionally biased region" description="Basic and acidic residues" evidence="2">
    <location>
        <begin position="379"/>
        <end position="396"/>
    </location>
</feature>
<feature type="region of interest" description="Disordered" evidence="2">
    <location>
        <begin position="1"/>
        <end position="24"/>
    </location>
</feature>
<accession>B0DY74</accession>
<feature type="compositionally biased region" description="Basic and acidic residues" evidence="2">
    <location>
        <begin position="231"/>
        <end position="242"/>
    </location>
</feature>
<feature type="coiled-coil region" evidence="1">
    <location>
        <begin position="1022"/>
        <end position="1049"/>
    </location>
</feature>
<feature type="compositionally biased region" description="Polar residues" evidence="2">
    <location>
        <begin position="120"/>
        <end position="132"/>
    </location>
</feature>
<feature type="compositionally biased region" description="Acidic residues" evidence="2">
    <location>
        <begin position="868"/>
        <end position="885"/>
    </location>
</feature>
<feature type="compositionally biased region" description="Basic and acidic residues" evidence="2">
    <location>
        <begin position="429"/>
        <end position="438"/>
    </location>
</feature>
<feature type="compositionally biased region" description="Basic and acidic residues" evidence="2">
    <location>
        <begin position="86"/>
        <end position="101"/>
    </location>
</feature>
<dbReference type="RefSeq" id="XP_001888903.1">
    <property type="nucleotide sequence ID" value="XM_001888868.1"/>
</dbReference>
<organism evidence="4">
    <name type="scientific">Laccaria bicolor (strain S238N-H82 / ATCC MYA-4686)</name>
    <name type="common">Bicoloured deceiver</name>
    <name type="synonym">Laccaria laccata var. bicolor</name>
    <dbReference type="NCBI Taxonomy" id="486041"/>
    <lineage>
        <taxon>Eukaryota</taxon>
        <taxon>Fungi</taxon>
        <taxon>Dikarya</taxon>
        <taxon>Basidiomycota</taxon>
        <taxon>Agaricomycotina</taxon>
        <taxon>Agaricomycetes</taxon>
        <taxon>Agaricomycetidae</taxon>
        <taxon>Agaricales</taxon>
        <taxon>Agaricineae</taxon>
        <taxon>Hydnangiaceae</taxon>
        <taxon>Laccaria</taxon>
    </lineage>
</organism>
<feature type="compositionally biased region" description="Low complexity" evidence="2">
    <location>
        <begin position="7"/>
        <end position="17"/>
    </location>
</feature>
<feature type="compositionally biased region" description="Low complexity" evidence="2">
    <location>
        <begin position="351"/>
        <end position="362"/>
    </location>
</feature>
<feature type="region of interest" description="Disordered" evidence="2">
    <location>
        <begin position="349"/>
        <end position="415"/>
    </location>
</feature>
<feature type="region of interest" description="Disordered" evidence="2">
    <location>
        <begin position="531"/>
        <end position="572"/>
    </location>
</feature>
<feature type="region of interest" description="Disordered" evidence="2">
    <location>
        <begin position="428"/>
        <end position="516"/>
    </location>
</feature>
<feature type="compositionally biased region" description="Pro residues" evidence="2">
    <location>
        <begin position="930"/>
        <end position="942"/>
    </location>
</feature>
<feature type="compositionally biased region" description="Basic and acidic residues" evidence="2">
    <location>
        <begin position="717"/>
        <end position="753"/>
    </location>
</feature>
<feature type="region of interest" description="Disordered" evidence="2">
    <location>
        <begin position="850"/>
        <end position="998"/>
    </location>
</feature>
<gene>
    <name evidence="3" type="ORF">LACBIDRAFT_295778</name>
</gene>
<feature type="compositionally biased region" description="Polar residues" evidence="2">
    <location>
        <begin position="547"/>
        <end position="559"/>
    </location>
</feature>
<dbReference type="Proteomes" id="UP000001194">
    <property type="component" value="Unassembled WGS sequence"/>
</dbReference>
<feature type="compositionally biased region" description="Basic and acidic residues" evidence="2">
    <location>
        <begin position="476"/>
        <end position="487"/>
    </location>
</feature>
<feature type="compositionally biased region" description="Basic and acidic residues" evidence="2">
    <location>
        <begin position="167"/>
        <end position="178"/>
    </location>
</feature>
<feature type="compositionally biased region" description="Low complexity" evidence="2">
    <location>
        <begin position="948"/>
        <end position="957"/>
    </location>
</feature>
<evidence type="ECO:0000256" key="1">
    <source>
        <dbReference type="SAM" id="Coils"/>
    </source>
</evidence>
<proteinExistence type="predicted"/>
<feature type="coiled-coil region" evidence="1">
    <location>
        <begin position="1108"/>
        <end position="1248"/>
    </location>
</feature>
<feature type="compositionally biased region" description="Low complexity" evidence="2">
    <location>
        <begin position="108"/>
        <end position="119"/>
    </location>
</feature>
<dbReference type="GeneID" id="6084506"/>
<dbReference type="OrthoDB" id="3647690at2759"/>
<feature type="compositionally biased region" description="Low complexity" evidence="2">
    <location>
        <begin position="271"/>
        <end position="281"/>
    </location>
</feature>
<dbReference type="InParanoid" id="B0DY74"/>
<reference evidence="3 4" key="1">
    <citation type="journal article" date="2008" name="Nature">
        <title>The genome of Laccaria bicolor provides insights into mycorrhizal symbiosis.</title>
        <authorList>
            <person name="Martin F."/>
            <person name="Aerts A."/>
            <person name="Ahren D."/>
            <person name="Brun A."/>
            <person name="Danchin E.G.J."/>
            <person name="Duchaussoy F."/>
            <person name="Gibon J."/>
            <person name="Kohler A."/>
            <person name="Lindquist E."/>
            <person name="Pereda V."/>
            <person name="Salamov A."/>
            <person name="Shapiro H.J."/>
            <person name="Wuyts J."/>
            <person name="Blaudez D."/>
            <person name="Buee M."/>
            <person name="Brokstein P."/>
            <person name="Canbaeck B."/>
            <person name="Cohen D."/>
            <person name="Courty P.E."/>
            <person name="Coutinho P.M."/>
            <person name="Delaruelle C."/>
            <person name="Detter J.C."/>
            <person name="Deveau A."/>
            <person name="DiFazio S."/>
            <person name="Duplessis S."/>
            <person name="Fraissinet-Tachet L."/>
            <person name="Lucic E."/>
            <person name="Frey-Klett P."/>
            <person name="Fourrey C."/>
            <person name="Feussner I."/>
            <person name="Gay G."/>
            <person name="Grimwood J."/>
            <person name="Hoegger P.J."/>
            <person name="Jain P."/>
            <person name="Kilaru S."/>
            <person name="Labbe J."/>
            <person name="Lin Y.C."/>
            <person name="Legue V."/>
            <person name="Le Tacon F."/>
            <person name="Marmeisse R."/>
            <person name="Melayah D."/>
            <person name="Montanini B."/>
            <person name="Muratet M."/>
            <person name="Nehls U."/>
            <person name="Niculita-Hirzel H."/>
            <person name="Oudot-Le Secq M.P."/>
            <person name="Peter M."/>
            <person name="Quesneville H."/>
            <person name="Rajashekar B."/>
            <person name="Reich M."/>
            <person name="Rouhier N."/>
            <person name="Schmutz J."/>
            <person name="Yin T."/>
            <person name="Chalot M."/>
            <person name="Henrissat B."/>
            <person name="Kuees U."/>
            <person name="Lucas S."/>
            <person name="Van de Peer Y."/>
            <person name="Podila G.K."/>
            <person name="Polle A."/>
            <person name="Pukkila P.J."/>
            <person name="Richardson P.M."/>
            <person name="Rouze P."/>
            <person name="Sanders I.R."/>
            <person name="Stajich J.E."/>
            <person name="Tunlid A."/>
            <person name="Tuskan G."/>
            <person name="Grigoriev I.V."/>
        </authorList>
    </citation>
    <scope>NUCLEOTIDE SEQUENCE [LARGE SCALE GENOMIC DNA]</scope>
    <source>
        <strain evidence="4">S238N-H82 / ATCC MYA-4686</strain>
    </source>
</reference>
<evidence type="ECO:0000313" key="4">
    <source>
        <dbReference type="Proteomes" id="UP000001194"/>
    </source>
</evidence>